<sequence length="95" mass="10720">MGKKYLFTTDPETGESRELRVDPAHVDRQMRDERAAGRNPVLMDEDERIRMGLLAQQIAAAHRDDQHQDDPRDPGGPHDAPAQARAGRAEDTDEF</sequence>
<gene>
    <name evidence="2" type="ORF">Ari01nite_98100</name>
</gene>
<organism evidence="2 3">
    <name type="scientific">Paractinoplanes rishiriensis</name>
    <dbReference type="NCBI Taxonomy" id="1050105"/>
    <lineage>
        <taxon>Bacteria</taxon>
        <taxon>Bacillati</taxon>
        <taxon>Actinomycetota</taxon>
        <taxon>Actinomycetes</taxon>
        <taxon>Micromonosporales</taxon>
        <taxon>Micromonosporaceae</taxon>
        <taxon>Paractinoplanes</taxon>
    </lineage>
</organism>
<protein>
    <submittedName>
        <fullName evidence="2">Uncharacterized protein</fullName>
    </submittedName>
</protein>
<feature type="region of interest" description="Disordered" evidence="1">
    <location>
        <begin position="58"/>
        <end position="95"/>
    </location>
</feature>
<keyword evidence="3" id="KW-1185">Reference proteome</keyword>
<feature type="compositionally biased region" description="Basic and acidic residues" evidence="1">
    <location>
        <begin position="61"/>
        <end position="76"/>
    </location>
</feature>
<dbReference type="AlphaFoldDB" id="A0A919K7E2"/>
<name>A0A919K7E2_9ACTN</name>
<feature type="region of interest" description="Disordered" evidence="1">
    <location>
        <begin position="1"/>
        <end position="43"/>
    </location>
</feature>
<evidence type="ECO:0000313" key="3">
    <source>
        <dbReference type="Proteomes" id="UP000636960"/>
    </source>
</evidence>
<evidence type="ECO:0000256" key="1">
    <source>
        <dbReference type="SAM" id="MobiDB-lite"/>
    </source>
</evidence>
<comment type="caution">
    <text evidence="2">The sequence shown here is derived from an EMBL/GenBank/DDBJ whole genome shotgun (WGS) entry which is preliminary data.</text>
</comment>
<reference evidence="2" key="1">
    <citation type="submission" date="2021-01" db="EMBL/GenBank/DDBJ databases">
        <title>Whole genome shotgun sequence of Actinoplanes rishiriensis NBRC 108556.</title>
        <authorList>
            <person name="Komaki H."/>
            <person name="Tamura T."/>
        </authorList>
    </citation>
    <scope>NUCLEOTIDE SEQUENCE</scope>
    <source>
        <strain evidence="2">NBRC 108556</strain>
    </source>
</reference>
<dbReference type="EMBL" id="BOMV01000131">
    <property type="protein sequence ID" value="GIF02346.1"/>
    <property type="molecule type" value="Genomic_DNA"/>
</dbReference>
<dbReference type="Proteomes" id="UP000636960">
    <property type="component" value="Unassembled WGS sequence"/>
</dbReference>
<dbReference type="RefSeq" id="WP_203791506.1">
    <property type="nucleotide sequence ID" value="NZ_BOMV01000131.1"/>
</dbReference>
<evidence type="ECO:0000313" key="2">
    <source>
        <dbReference type="EMBL" id="GIF02346.1"/>
    </source>
</evidence>
<accession>A0A919K7E2</accession>
<feature type="compositionally biased region" description="Basic and acidic residues" evidence="1">
    <location>
        <begin position="14"/>
        <end position="36"/>
    </location>
</feature>
<proteinExistence type="predicted"/>